<dbReference type="Gene3D" id="3.30.9.10">
    <property type="entry name" value="D-Amino Acid Oxidase, subunit A, domain 2"/>
    <property type="match status" value="1"/>
</dbReference>
<reference evidence="9" key="1">
    <citation type="submission" date="2016-05" db="EMBL/GenBank/DDBJ databases">
        <title>Comparative genomics of biotechnologically important yeasts.</title>
        <authorList>
            <consortium name="DOE Joint Genome Institute"/>
            <person name="Riley R."/>
            <person name="Haridas S."/>
            <person name="Wolfe K.H."/>
            <person name="Lopes M.R."/>
            <person name="Hittinger C.T."/>
            <person name="Goker M."/>
            <person name="Salamov A."/>
            <person name="Wisecaver J."/>
            <person name="Long T.M."/>
            <person name="Aerts A.L."/>
            <person name="Barry K."/>
            <person name="Choi C."/>
            <person name="Clum A."/>
            <person name="Coughlan A.Y."/>
            <person name="Deshpande S."/>
            <person name="Douglass A.P."/>
            <person name="Hanson S.J."/>
            <person name="Klenk H.-P."/>
            <person name="Labutti K."/>
            <person name="Lapidus A."/>
            <person name="Lindquist E."/>
            <person name="Lipzen A."/>
            <person name="Meier-Kolthoff J.P."/>
            <person name="Ohm R.A."/>
            <person name="Otillar R.P."/>
            <person name="Pangilinan J."/>
            <person name="Peng Y."/>
            <person name="Rokas A."/>
            <person name="Rosa C.A."/>
            <person name="Scheuner C."/>
            <person name="Sibirny A.A."/>
            <person name="Slot J.C."/>
            <person name="Stielow J.B."/>
            <person name="Sun H."/>
            <person name="Kurtzman C.P."/>
            <person name="Blackwell M."/>
            <person name="Grigoriev I.V."/>
            <person name="Jeffries T.W."/>
        </authorList>
    </citation>
    <scope>NUCLEOTIDE SEQUENCE [LARGE SCALE GENOMIC DNA]</scope>
    <source>
        <strain evidence="9">DSM 1968</strain>
    </source>
</reference>
<evidence type="ECO:0000313" key="9">
    <source>
        <dbReference type="Proteomes" id="UP000095038"/>
    </source>
</evidence>
<dbReference type="STRING" id="1344418.A0A1D2VFC8"/>
<evidence type="ECO:0000256" key="3">
    <source>
        <dbReference type="ARBA" id="ARBA00022630"/>
    </source>
</evidence>
<protein>
    <submittedName>
        <fullName evidence="8">Nucleotide-binding domain-containing protein</fullName>
    </submittedName>
</protein>
<gene>
    <name evidence="8" type="ORF">ASCRUDRAFT_8932</name>
</gene>
<evidence type="ECO:0000313" key="8">
    <source>
        <dbReference type="EMBL" id="ODV60177.1"/>
    </source>
</evidence>
<accession>A0A1D2VFC8</accession>
<feature type="binding site" evidence="6">
    <location>
        <begin position="50"/>
        <end position="51"/>
    </location>
    <ligand>
        <name>FAD</name>
        <dbReference type="ChEBI" id="CHEBI:57692"/>
    </ligand>
</feature>
<comment type="similarity">
    <text evidence="2">Belongs to the DAMOX/DASOX family.</text>
</comment>
<dbReference type="InParanoid" id="A0A1D2VFC8"/>
<evidence type="ECO:0000256" key="5">
    <source>
        <dbReference type="ARBA" id="ARBA00023002"/>
    </source>
</evidence>
<dbReference type="GeneID" id="30968660"/>
<evidence type="ECO:0000259" key="7">
    <source>
        <dbReference type="Pfam" id="PF01266"/>
    </source>
</evidence>
<name>A0A1D2VFC8_9ASCO</name>
<dbReference type="GO" id="GO:0019478">
    <property type="term" value="P:D-amino acid catabolic process"/>
    <property type="evidence" value="ECO:0007669"/>
    <property type="project" value="TreeGrafter"/>
</dbReference>
<organism evidence="8 9">
    <name type="scientific">Ascoidea rubescens DSM 1968</name>
    <dbReference type="NCBI Taxonomy" id="1344418"/>
    <lineage>
        <taxon>Eukaryota</taxon>
        <taxon>Fungi</taxon>
        <taxon>Dikarya</taxon>
        <taxon>Ascomycota</taxon>
        <taxon>Saccharomycotina</taxon>
        <taxon>Saccharomycetes</taxon>
        <taxon>Ascoideaceae</taxon>
        <taxon>Ascoidea</taxon>
    </lineage>
</organism>
<dbReference type="InterPro" id="IPR006076">
    <property type="entry name" value="FAD-dep_OxRdtase"/>
</dbReference>
<proteinExistence type="inferred from homology"/>
<keyword evidence="4 6" id="KW-0274">FAD</keyword>
<dbReference type="PIRSF" id="PIRSF000189">
    <property type="entry name" value="D-aa_oxidase"/>
    <property type="match status" value="1"/>
</dbReference>
<dbReference type="Gene3D" id="3.40.50.720">
    <property type="entry name" value="NAD(P)-binding Rossmann-like Domain"/>
    <property type="match status" value="1"/>
</dbReference>
<dbReference type="AlphaFoldDB" id="A0A1D2VFC8"/>
<dbReference type="RefSeq" id="XP_020046484.1">
    <property type="nucleotide sequence ID" value="XM_020195024.1"/>
</dbReference>
<keyword evidence="9" id="KW-1185">Reference proteome</keyword>
<keyword evidence="5" id="KW-0560">Oxidoreductase</keyword>
<dbReference type="GO" id="GO:0005737">
    <property type="term" value="C:cytoplasm"/>
    <property type="evidence" value="ECO:0007669"/>
    <property type="project" value="TreeGrafter"/>
</dbReference>
<keyword evidence="3" id="KW-0285">Flavoprotein</keyword>
<evidence type="ECO:0000256" key="6">
    <source>
        <dbReference type="PIRSR" id="PIRSR000189-1"/>
    </source>
</evidence>
<dbReference type="EMBL" id="KV454483">
    <property type="protein sequence ID" value="ODV60177.1"/>
    <property type="molecule type" value="Genomic_DNA"/>
</dbReference>
<feature type="binding site" evidence="6">
    <location>
        <position position="203"/>
    </location>
    <ligand>
        <name>FAD</name>
        <dbReference type="ChEBI" id="CHEBI:57692"/>
    </ligand>
</feature>
<feature type="binding site" evidence="6">
    <location>
        <position position="347"/>
    </location>
    <ligand>
        <name>D-dopa</name>
        <dbReference type="ChEBI" id="CHEBI:149689"/>
    </ligand>
</feature>
<dbReference type="PANTHER" id="PTHR11530">
    <property type="entry name" value="D-AMINO ACID OXIDASE"/>
    <property type="match status" value="1"/>
</dbReference>
<dbReference type="GO" id="GO:0003884">
    <property type="term" value="F:D-amino-acid oxidase activity"/>
    <property type="evidence" value="ECO:0007669"/>
    <property type="project" value="InterPro"/>
</dbReference>
<dbReference type="OrthoDB" id="2015447at2759"/>
<evidence type="ECO:0000256" key="1">
    <source>
        <dbReference type="ARBA" id="ARBA00001974"/>
    </source>
</evidence>
<comment type="cofactor">
    <cofactor evidence="1 6">
        <name>FAD</name>
        <dbReference type="ChEBI" id="CHEBI:57692"/>
    </cofactor>
</comment>
<dbReference type="SUPFAM" id="SSF51971">
    <property type="entry name" value="Nucleotide-binding domain"/>
    <property type="match status" value="1"/>
</dbReference>
<dbReference type="SUPFAM" id="SSF54373">
    <property type="entry name" value="FAD-linked reductases, C-terminal domain"/>
    <property type="match status" value="1"/>
</dbReference>
<dbReference type="PANTHER" id="PTHR11530:SF26">
    <property type="entry name" value="FAD DEPENDENT OXIDOREDUCTASE SUPERFAMILY (AFU_ORTHOLOGUE AFUA_5G13940)"/>
    <property type="match status" value="1"/>
</dbReference>
<sequence>MGSFGCRNIIVVGAGVIGLSAAYELSKQGYKVFIISKHVPDEEPYSYEYTSAWAGAHFRPFPSHSDQDIVEMKLTRKTYQHFKVISKEFPEASIKFVKGIDYLEEPSLEYVSGKNVGYNASNIPDFKNLSAEEIPFDNLKFGAEYKTWVLNAPHFVKFLFNRLKNFYGVEFVKMDAISIKQVFEAASSCFGDATEILGVVNCTGRGLRYLGGYDPDVYAIRGQTLLVTRPTCSFAQTNPFYNKTVTIQQKDGSWIFVIERPIDGGFIIGGTKQVNDLCPFPRESDTKGLIERAKPYFSELLHEDGEFNILKVNVGFRPARKGGFKLTKVLIKEQGNKFLIDAYGAGGMGYELSFGAAEKIVKMVNDKFAYISAKL</sequence>
<feature type="binding site" evidence="6">
    <location>
        <position position="317"/>
    </location>
    <ligand>
        <name>D-dopa</name>
        <dbReference type="ChEBI" id="CHEBI:149689"/>
    </ligand>
</feature>
<feature type="domain" description="FAD dependent oxidoreductase" evidence="7">
    <location>
        <begin position="9"/>
        <end position="362"/>
    </location>
</feature>
<dbReference type="GO" id="GO:0071949">
    <property type="term" value="F:FAD binding"/>
    <property type="evidence" value="ECO:0007669"/>
    <property type="project" value="InterPro"/>
</dbReference>
<dbReference type="Proteomes" id="UP000095038">
    <property type="component" value="Unassembled WGS sequence"/>
</dbReference>
<dbReference type="Pfam" id="PF01266">
    <property type="entry name" value="DAO"/>
    <property type="match status" value="1"/>
</dbReference>
<dbReference type="InterPro" id="IPR023209">
    <property type="entry name" value="DAO"/>
</dbReference>
<evidence type="ECO:0000256" key="4">
    <source>
        <dbReference type="ARBA" id="ARBA00022827"/>
    </source>
</evidence>
<evidence type="ECO:0000256" key="2">
    <source>
        <dbReference type="ARBA" id="ARBA00006730"/>
    </source>
</evidence>